<organism evidence="3 4">
    <name type="scientific">Candidatus Sedimenticola endophacoides</name>
    <dbReference type="NCBI Taxonomy" id="2548426"/>
    <lineage>
        <taxon>Bacteria</taxon>
        <taxon>Pseudomonadati</taxon>
        <taxon>Pseudomonadota</taxon>
        <taxon>Gammaproteobacteria</taxon>
        <taxon>Chromatiales</taxon>
        <taxon>Sedimenticolaceae</taxon>
        <taxon>Sedimenticola</taxon>
    </lineage>
</organism>
<comment type="caution">
    <text evidence="3">The sequence shown here is derived from an EMBL/GenBank/DDBJ whole genome shotgun (WGS) entry which is preliminary data.</text>
</comment>
<dbReference type="Proteomes" id="UP000250928">
    <property type="component" value="Unassembled WGS sequence"/>
</dbReference>
<evidence type="ECO:0008006" key="5">
    <source>
        <dbReference type="Google" id="ProtNLM"/>
    </source>
</evidence>
<protein>
    <recommendedName>
        <fullName evidence="5">RND efflux pump membrane fusion protein barrel-sandwich domain-containing protein</fullName>
    </recommendedName>
</protein>
<dbReference type="AlphaFoldDB" id="A0A6N4E4X2"/>
<accession>A0A6N4E4X2</accession>
<dbReference type="GO" id="GO:0030313">
    <property type="term" value="C:cell envelope"/>
    <property type="evidence" value="ECO:0007669"/>
    <property type="project" value="UniProtKB-SubCell"/>
</dbReference>
<dbReference type="Gene3D" id="2.40.30.170">
    <property type="match status" value="1"/>
</dbReference>
<dbReference type="EMBL" id="PQCO01000057">
    <property type="protein sequence ID" value="PUE05623.1"/>
    <property type="molecule type" value="Genomic_DNA"/>
</dbReference>
<dbReference type="PANTHER" id="PTHR32347">
    <property type="entry name" value="EFFLUX SYSTEM COMPONENT YKNX-RELATED"/>
    <property type="match status" value="1"/>
</dbReference>
<evidence type="ECO:0000313" key="3">
    <source>
        <dbReference type="EMBL" id="PUE05623.1"/>
    </source>
</evidence>
<name>A0A6N4E4X2_9GAMM</name>
<gene>
    <name evidence="3" type="ORF">C3L24_00790</name>
</gene>
<dbReference type="PANTHER" id="PTHR32347:SF23">
    <property type="entry name" value="BLL5650 PROTEIN"/>
    <property type="match status" value="1"/>
</dbReference>
<reference evidence="3 4" key="1">
    <citation type="submission" date="2018-01" db="EMBL/GenBank/DDBJ databases">
        <title>Novel co-symbiosis in the lucinid bivalve Phacoides pectinatus.</title>
        <authorList>
            <person name="Lim S.J."/>
            <person name="Davis B.G."/>
            <person name="Gill D.E."/>
            <person name="Engel A.S."/>
            <person name="Anderson L.C."/>
            <person name="Campbell B.J."/>
        </authorList>
    </citation>
    <scope>NUCLEOTIDE SEQUENCE [LARGE SCALE GENOMIC DNA]</scope>
    <source>
        <strain evidence="3">N3_P5</strain>
    </source>
</reference>
<comment type="subcellular location">
    <subcellularLocation>
        <location evidence="1">Cell envelope</location>
    </subcellularLocation>
</comment>
<evidence type="ECO:0000256" key="1">
    <source>
        <dbReference type="ARBA" id="ARBA00004196"/>
    </source>
</evidence>
<dbReference type="InterPro" id="IPR050465">
    <property type="entry name" value="UPF0194_transport"/>
</dbReference>
<proteinExistence type="predicted"/>
<evidence type="ECO:0000313" key="4">
    <source>
        <dbReference type="Proteomes" id="UP000250928"/>
    </source>
</evidence>
<sequence>MAQLQAAREQAAAEVAYTGALLGRVEVRAAHDGIAIYYSPNDWLGKPVVTGQRIMTLADPANAGVRIDLPVSDAIALEPGARVRLFLDTDPLRPLEARLVRTSYEARLTPQGHLAFELDARLPDATPPPRIGLKGTAKLYGEPVPLYYYLLRRPLARLRQWLGI</sequence>
<keyword evidence="2" id="KW-0175">Coiled coil</keyword>
<evidence type="ECO:0000256" key="2">
    <source>
        <dbReference type="ARBA" id="ARBA00023054"/>
    </source>
</evidence>